<dbReference type="PANTHER" id="PTHR48017">
    <property type="entry name" value="OS05G0424000 PROTEIN-RELATED"/>
    <property type="match status" value="1"/>
</dbReference>
<keyword evidence="5" id="KW-0769">Symport</keyword>
<feature type="transmembrane region" description="Helical" evidence="12">
    <location>
        <begin position="102"/>
        <end position="123"/>
    </location>
</feature>
<reference evidence="14" key="2">
    <citation type="journal article" date="2023" name="Plants (Basel)">
        <title>Annotation of the Turnera subulata (Passifloraceae) Draft Genome Reveals the S-Locus Evolved after the Divergence of Turneroideae from Passifloroideae in a Stepwise Manner.</title>
        <authorList>
            <person name="Henning P.M."/>
            <person name="Roalson E.H."/>
            <person name="Mir W."/>
            <person name="McCubbin A.G."/>
            <person name="Shore J.S."/>
        </authorList>
    </citation>
    <scope>NUCLEOTIDE SEQUENCE</scope>
    <source>
        <strain evidence="14">F60SS</strain>
    </source>
</reference>
<keyword evidence="9" id="KW-0927">Auxin signaling pathway</keyword>
<feature type="transmembrane region" description="Helical" evidence="12">
    <location>
        <begin position="222"/>
        <end position="240"/>
    </location>
</feature>
<feature type="transmembrane region" description="Helical" evidence="12">
    <location>
        <begin position="129"/>
        <end position="151"/>
    </location>
</feature>
<protein>
    <recommendedName>
        <fullName evidence="13">Amino acid transporter transmembrane domain-containing protein</fullName>
    </recommendedName>
</protein>
<keyword evidence="15" id="KW-1185">Reference proteome</keyword>
<reference evidence="14" key="1">
    <citation type="submission" date="2022-02" db="EMBL/GenBank/DDBJ databases">
        <authorList>
            <person name="Henning P.M."/>
            <person name="McCubbin A.G."/>
            <person name="Shore J.S."/>
        </authorList>
    </citation>
    <scope>NUCLEOTIDE SEQUENCE</scope>
    <source>
        <strain evidence="14">F60SS</strain>
        <tissue evidence="14">Leaves</tissue>
    </source>
</reference>
<sequence length="373" mass="40866">MEEGGQMKYNMNPETGGLNPPISAPPFQLHSTPSMSRSPLIDVVPKTPKSPLPTRLMSPIASPMKKAISSMQCYLEEVGHFTRLDPQEAWLPITESRNGNSWYSAFHTLSSGIGVQALVLPLAFTALGWIWGIVCLSLVFIWQLYTMWLLIQLHESESGMRYSRYLRLSMAAFGEKLGKLLALFPIMYLSGGTCVALIMIGGETLKIFFQTVCGDNICYVKQLTTIECYVLFICSAIILAQLPNLNSIAGVSLIGAITAIGYCTLLGTLSVTLDRPVAVSYDLPEAKSDMARLCSTLNALGIIAFAFRGHNLVLEIQGTMPSSSKKPSRLPMWRGVKFAYLIIAMCLFPLAIGGYWAYGNLVSINIILPNSCD</sequence>
<evidence type="ECO:0000256" key="11">
    <source>
        <dbReference type="SAM" id="MobiDB-lite"/>
    </source>
</evidence>
<dbReference type="GO" id="GO:0015293">
    <property type="term" value="F:symporter activity"/>
    <property type="evidence" value="ECO:0007669"/>
    <property type="project" value="UniProtKB-KW"/>
</dbReference>
<evidence type="ECO:0000259" key="13">
    <source>
        <dbReference type="Pfam" id="PF01490"/>
    </source>
</evidence>
<evidence type="ECO:0000256" key="12">
    <source>
        <dbReference type="SAM" id="Phobius"/>
    </source>
</evidence>
<dbReference type="GO" id="GO:0009734">
    <property type="term" value="P:auxin-activated signaling pathway"/>
    <property type="evidence" value="ECO:0007669"/>
    <property type="project" value="UniProtKB-KW"/>
</dbReference>
<evidence type="ECO:0000256" key="3">
    <source>
        <dbReference type="ARBA" id="ARBA00022448"/>
    </source>
</evidence>
<evidence type="ECO:0000256" key="8">
    <source>
        <dbReference type="ARBA" id="ARBA00023136"/>
    </source>
</evidence>
<dbReference type="Pfam" id="PF01490">
    <property type="entry name" value="Aa_trans"/>
    <property type="match status" value="1"/>
</dbReference>
<evidence type="ECO:0000256" key="5">
    <source>
        <dbReference type="ARBA" id="ARBA00022847"/>
    </source>
</evidence>
<keyword evidence="3" id="KW-0813">Transport</keyword>
<keyword evidence="6" id="KW-0029">Amino-acid transport</keyword>
<evidence type="ECO:0000256" key="1">
    <source>
        <dbReference type="ARBA" id="ARBA00004127"/>
    </source>
</evidence>
<feature type="transmembrane region" description="Helical" evidence="12">
    <location>
        <begin position="338"/>
        <end position="358"/>
    </location>
</feature>
<evidence type="ECO:0000256" key="6">
    <source>
        <dbReference type="ARBA" id="ARBA00022970"/>
    </source>
</evidence>
<feature type="transmembrane region" description="Helical" evidence="12">
    <location>
        <begin position="290"/>
        <end position="307"/>
    </location>
</feature>
<dbReference type="GO" id="GO:0012505">
    <property type="term" value="C:endomembrane system"/>
    <property type="evidence" value="ECO:0007669"/>
    <property type="project" value="UniProtKB-SubCell"/>
</dbReference>
<comment type="function">
    <text evidence="10">Carrier protein involved in proton-driven auxin influx. Mediates the formation of auxin gradient from developing leaves (site of auxin biosynthesis) to tips by contributing to the loading of auxin in vascular tissues and facilitating acropetal (base to tip) auxin transport within inner tissues of the root apex, and basipetal (tip to base) auxin transport within outer tissues of the root apex. May be involved in lateral roots and nodules formation.</text>
</comment>
<gene>
    <name evidence="14" type="ORF">Tsubulata_014217</name>
</gene>
<evidence type="ECO:0000313" key="15">
    <source>
        <dbReference type="Proteomes" id="UP001141552"/>
    </source>
</evidence>
<accession>A0A9Q0JAP4</accession>
<evidence type="ECO:0000256" key="10">
    <source>
        <dbReference type="ARBA" id="ARBA00045588"/>
    </source>
</evidence>
<comment type="caution">
    <text evidence="14">The sequence shown here is derived from an EMBL/GenBank/DDBJ whole genome shotgun (WGS) entry which is preliminary data.</text>
</comment>
<dbReference type="Proteomes" id="UP001141552">
    <property type="component" value="Unassembled WGS sequence"/>
</dbReference>
<keyword evidence="7 12" id="KW-1133">Transmembrane helix</keyword>
<dbReference type="InterPro" id="IPR013057">
    <property type="entry name" value="AA_transpt_TM"/>
</dbReference>
<dbReference type="AlphaFoldDB" id="A0A9Q0JAP4"/>
<keyword evidence="4 12" id="KW-0812">Transmembrane</keyword>
<proteinExistence type="inferred from homology"/>
<feature type="region of interest" description="Disordered" evidence="11">
    <location>
        <begin position="1"/>
        <end position="26"/>
    </location>
</feature>
<evidence type="ECO:0000256" key="9">
    <source>
        <dbReference type="ARBA" id="ARBA00023294"/>
    </source>
</evidence>
<feature type="domain" description="Amino acid transporter transmembrane" evidence="13">
    <location>
        <begin position="98"/>
        <end position="368"/>
    </location>
</feature>
<keyword evidence="8 12" id="KW-0472">Membrane</keyword>
<evidence type="ECO:0000256" key="4">
    <source>
        <dbReference type="ARBA" id="ARBA00022692"/>
    </source>
</evidence>
<evidence type="ECO:0000313" key="14">
    <source>
        <dbReference type="EMBL" id="KAJ4834317.1"/>
    </source>
</evidence>
<dbReference type="GO" id="GO:0006865">
    <property type="term" value="P:amino acid transport"/>
    <property type="evidence" value="ECO:0007669"/>
    <property type="project" value="UniProtKB-KW"/>
</dbReference>
<dbReference type="EMBL" id="JAKUCV010004729">
    <property type="protein sequence ID" value="KAJ4834317.1"/>
    <property type="molecule type" value="Genomic_DNA"/>
</dbReference>
<feature type="transmembrane region" description="Helical" evidence="12">
    <location>
        <begin position="247"/>
        <end position="270"/>
    </location>
</feature>
<evidence type="ECO:0000256" key="2">
    <source>
        <dbReference type="ARBA" id="ARBA00005590"/>
    </source>
</evidence>
<dbReference type="OrthoDB" id="40134at2759"/>
<comment type="subcellular location">
    <subcellularLocation>
        <location evidence="1">Endomembrane system</location>
        <topology evidence="1">Multi-pass membrane protein</topology>
    </subcellularLocation>
</comment>
<evidence type="ECO:0000256" key="7">
    <source>
        <dbReference type="ARBA" id="ARBA00022989"/>
    </source>
</evidence>
<feature type="transmembrane region" description="Helical" evidence="12">
    <location>
        <begin position="180"/>
        <end position="202"/>
    </location>
</feature>
<organism evidence="14 15">
    <name type="scientific">Turnera subulata</name>
    <dbReference type="NCBI Taxonomy" id="218843"/>
    <lineage>
        <taxon>Eukaryota</taxon>
        <taxon>Viridiplantae</taxon>
        <taxon>Streptophyta</taxon>
        <taxon>Embryophyta</taxon>
        <taxon>Tracheophyta</taxon>
        <taxon>Spermatophyta</taxon>
        <taxon>Magnoliopsida</taxon>
        <taxon>eudicotyledons</taxon>
        <taxon>Gunneridae</taxon>
        <taxon>Pentapetalae</taxon>
        <taxon>rosids</taxon>
        <taxon>fabids</taxon>
        <taxon>Malpighiales</taxon>
        <taxon>Passifloraceae</taxon>
        <taxon>Turnera</taxon>
    </lineage>
</organism>
<name>A0A9Q0JAP4_9ROSI</name>
<comment type="similarity">
    <text evidence="2">Belongs to the amino acid/polyamine transporter 2 family. Amino acid/auxin permease (AAAP) (TC 2.A.18.1) subfamily.</text>
</comment>